<organism evidence="24">
    <name type="scientific">Beihai hermit crab virus 3</name>
    <dbReference type="NCBI Taxonomy" id="1922390"/>
    <lineage>
        <taxon>Viruses</taxon>
        <taxon>Riboviria</taxon>
        <taxon>Orthornavirae</taxon>
        <taxon>Negarnaviricota</taxon>
        <taxon>Haploviricotina</taxon>
        <taxon>Monjiviricetes</taxon>
        <taxon>Jingchuvirales</taxon>
        <taxon>Chuviridae</taxon>
        <taxon>Mivirus</taxon>
        <taxon>Hermit mivirus</taxon>
    </lineage>
</organism>
<keyword evidence="9" id="KW-0547">Nucleotide-binding</keyword>
<accession>A0A1L3KMV0</accession>
<dbReference type="GO" id="GO:0004482">
    <property type="term" value="F:mRNA 5'-cap (guanine-N7-)-methyltransferase activity"/>
    <property type="evidence" value="ECO:0007669"/>
    <property type="project" value="InterPro"/>
</dbReference>
<evidence type="ECO:0000256" key="12">
    <source>
        <dbReference type="ARBA" id="ARBA00022953"/>
    </source>
</evidence>
<evidence type="ECO:0000256" key="6">
    <source>
        <dbReference type="ARBA" id="ARBA00022679"/>
    </source>
</evidence>
<dbReference type="GO" id="GO:0005524">
    <property type="term" value="F:ATP binding"/>
    <property type="evidence" value="ECO:0007669"/>
    <property type="project" value="UniProtKB-KW"/>
</dbReference>
<sequence>MSQSQSSGSPVGIDLLTYPEKFDTALKLGPLRNCVIEYKTSQKLMTECLNLKTSQPDHQMVPELFKGLRKSDLVVSSLVQAKWLQQWLGAKTAGIKKKVSKIPNCQKVIDAWKIIASNNIGFVFSALPPDHLDVTKSSLQDLMDNLPKSLSCQSALHLFHLDRKILNDHKRLALDCQQWIKSPSPKPKLNPVVLKIPECKTEIRMGWDVGVIIIDEVPFVLNRDLFLLWVNKLGELSCALLYCASQTQLFGSTGVEKLRGLLKILVRTMLRWSHTGDWDNQTGFTLCKTLEAVGVGLIIQQEDQRRGWTNEDFIIGTIQGLLDDNVITGGVPESTDIYSYLKDLTSPEISELIGVAKLVGHPDIELEKGLRRLYTRTHEDIRVDVVTVKNSAGLLVFEFCQRYYQRTGTWPPLLIPATGNFDRLRRFVEGGVSPLSVEFTSNIGLSYEEWADVQINPCIENDYWESPLEFLKDTALSPSRESTLAFCLKNKLRPNETFQESVKEIRRTGQYRLSNSNRLIIQFLLSDDSYWQSLRYREKWATYESMDELEAECATYWVIKLTPKERELNMLGRFFGASPYPERDRRIQVEGVLAGMMKKMFPEQMLTATELEFNQKLIKFRNYRRLYPNHHVVQLCFDFQAWNNYMRADFIDRGIGPVLDGIFNTHAYSRTMEFYERALVHCETSEMVTAWMGQLGGIEGLNQATWTLAALTGLKVALGNLGFKFEVSVKGDDCRAAVMIPKEDCPLSQLHVEAGRIKQVLTEYCLNTGMHLKPEETFVSLSLIASSKQYQLDDIILPCGLKQALKLAHHSNAAFPTSQDVIADIMSSCHSACFYTPFLIQTWMMGVLVALLRLNADHKIFKMWNSSQVAGFGLWPQVLGGPGMLPLEMFVVRGENDLVSISFALFRYIFQTSTNEGLTSILWNILCIPDKTSPHWKLLLTDPYSLNKDHPVSPSQYLRSQVRKQIKNITRNPMLRSLMSRSTEEGEEALVSSLVSLTPAHAKVMTAIYENSPFAILDKVLARVDNSASIFALLGAHRGYVRTWKGLMILKSASKLHREQVAWWMRIVTLETDYRPRMSYGKTVEEFTRECPTSLAQNAREMSWGIPIFGITYPSITQQFSLIPADFPVPAEFIVQVKPHCGRYTVKGSSQVNRQTAHSHPFFSSPDSVNPWIGGKTESKTRLPGHPLMHKSAALPRIEMLLEVYARTEHWCPQIGPLIKWLVRMMVDLTDDEFARLKPTVEGGCHAHRSKIAAYSPTTTPNFRHNLLQHTERNYDRIQFTHAGLNTDYSLNFAAINIFHSFLLVEKFLFGPIIYPPRRYFALPHQNNDTRVPLRFDPCASCVADVSDRPMRITLAELPEVDLEESKFIVLPDCDVAILRRGLEVLAQQRQLNIMDHLNLTRRGTAQYLRAANHALVNRMLVDARRLTEDINLTVPGGLIDDAALQALGISYQPFAMKFLSWMNPDHVVEAIMSEVKLELLATYTRDTIVKYQVSSYRHRGTASLILPILKYFTQATAHQNLARAFHAYQRGRNLQEPMVGIDIKDPISFTNWVYRIGLRDIQSPQPGDRTHHYRIITTHNVSQELLLTHIQPKVENILQGGYRHTWQNYHRAGGSVLASYGAESPCDLWCPREGEEDNEDRDNHFLTWMDDALNDDNDFQFRKWLHRALLLPICITPTISDRASMIRCYHHQGAQPALRLGPPQLELYRDHAQVFSTLNSFMGFDFEAYMSGQCPHGTYTLEEGFMEYMEVMVADWMARGNERPFLNWRDSWAQKVMQYADLEIIHMEEESAILEVSEHYYRVGTLISETQARLMDPDVLPALMDFQLNLHQRVLPTSPNAVAQDRIGPQGIIFNPVIPGPTQWTSWNQHLRIRGFSGAASCKLWEIMGGLGLMRNRNLQGVSLHLADGQGGFTTLIGQYFPNFEVYFNTWQGDDATPGGLPGDWIATIADLTRLHCGMTDDGDLCQADVREGIIANVQAALGGQNLTLGTFDAERYEDSERDDNLTMIENMSRIFGNLAGPQTILIVKLFWVEWMVKSSGVLYLLDACQQYRIIKPHSSRENNFEFYLVVKGLSYPFQQFNGTIHLRRYHRFRAAAEGHHRRLQMNDQEKRQTVAQLVDRLYQATPIPLLTAKQFEISLRLPAGLLAHRTYWIGNRIKDRLYDQLEIAWKSFPANPAHIHSTGSGRRRVGLGGVKKIVDLTSQILRLSGCVKMLSLNNGWIYQGPEVMSGWLELVHSGEWQLEMTAAARQCRLDILKYPLWESCQDHEFCLVSRVTPPVWAHQVIHMGITHEFGTGCDTGVRMITLGFLARDAGEMAYILDHLHRS</sequence>
<keyword evidence="10" id="KW-0067">ATP-binding</keyword>
<evidence type="ECO:0000256" key="19">
    <source>
        <dbReference type="ARBA" id="ARBA00031012"/>
    </source>
</evidence>
<comment type="subcellular location">
    <subcellularLocation>
        <location evidence="1">Virion</location>
    </subcellularLocation>
</comment>
<keyword evidence="13" id="KW-0506">mRNA capping</keyword>
<keyword evidence="11" id="KW-0946">Virion</keyword>
<name>A0A1L3KMV0_9VIRU</name>
<keyword evidence="4 24" id="KW-0696">RNA-directed RNA polymerase</keyword>
<dbReference type="RefSeq" id="YP_009333157.1">
    <property type="nucleotide sequence ID" value="NC_032417.1"/>
</dbReference>
<evidence type="ECO:0000256" key="10">
    <source>
        <dbReference type="ARBA" id="ARBA00022840"/>
    </source>
</evidence>
<comment type="catalytic activity">
    <reaction evidence="20">
        <text>a 5'-end (5'-triphosphoguanosine)-adenylyl-adenylyl-cytidylyl-adenosine in mRNA + S-adenosyl-L-methionine = a 5'-end (5'-triphosphoguanosine)-(2'-O-methyladenylyl)-adenylyl-cytidylyl-adenosine in mRNA + S-adenosyl-L-homocysteine + H(+)</text>
        <dbReference type="Rhea" id="RHEA:65380"/>
        <dbReference type="Rhea" id="RHEA-COMP:16797"/>
        <dbReference type="Rhea" id="RHEA-COMP:16801"/>
        <dbReference type="ChEBI" id="CHEBI:15378"/>
        <dbReference type="ChEBI" id="CHEBI:57856"/>
        <dbReference type="ChEBI" id="CHEBI:59789"/>
        <dbReference type="ChEBI" id="CHEBI:156482"/>
        <dbReference type="ChEBI" id="CHEBI:156484"/>
    </reaction>
</comment>
<comment type="catalytic activity">
    <reaction evidence="16">
        <text>a 5'-end (5'-triphosphoguanosine)-(2'-O-methyladenylyl)-adenylyl-cytidylyl-adenosine in mRNA + S-adenosyl-L-methionine = a 5'-end (N(7)-methyl 5'-triphosphoguanosine)-(2'-O-methyladenylyl)-adenylyl-cytidylyl-adenosine in mRNA + S-adenosyl-L-homocysteine</text>
        <dbReference type="Rhea" id="RHEA:65440"/>
        <dbReference type="Rhea" id="RHEA-COMP:16798"/>
        <dbReference type="Rhea" id="RHEA-COMP:16801"/>
        <dbReference type="ChEBI" id="CHEBI:57856"/>
        <dbReference type="ChEBI" id="CHEBI:59789"/>
        <dbReference type="ChEBI" id="CHEBI:156482"/>
        <dbReference type="ChEBI" id="CHEBI:156483"/>
    </reaction>
</comment>
<dbReference type="PROSITE" id="PS50526">
    <property type="entry name" value="RDRP_SSRNA_NEG_NONSEG"/>
    <property type="match status" value="1"/>
</dbReference>
<keyword evidence="12" id="KW-0693">Viral RNA replication</keyword>
<evidence type="ECO:0000256" key="11">
    <source>
        <dbReference type="ARBA" id="ARBA00022844"/>
    </source>
</evidence>
<reference evidence="24" key="1">
    <citation type="journal article" date="2016" name="Nature">
        <title>Redefining the invertebrate RNA virosphere.</title>
        <authorList>
            <person name="Shi M."/>
            <person name="Lin X.D."/>
            <person name="Tian J.H."/>
            <person name="Chen L.J."/>
            <person name="Chen X."/>
            <person name="Li C.X."/>
            <person name="Qin X.C."/>
            <person name="Li J."/>
            <person name="Cao J.P."/>
            <person name="Eden J.S."/>
            <person name="Buchmann J."/>
            <person name="Wang W."/>
            <person name="Xu J."/>
            <person name="Holmes E.C."/>
            <person name="Zhang Y.Z."/>
        </authorList>
    </citation>
    <scope>NUCLEOTIDE SEQUENCE [LARGE SCALE GENOMIC DNA]</scope>
    <source>
        <strain evidence="24">BHJJX21702</strain>
    </source>
</reference>
<dbReference type="EMBL" id="KX884404">
    <property type="protein sequence ID" value="APG78635.1"/>
    <property type="molecule type" value="Genomic_RNA"/>
</dbReference>
<comment type="catalytic activity">
    <reaction evidence="22">
        <text>GTP + H2O = GDP + phosphate + H(+)</text>
        <dbReference type="Rhea" id="RHEA:19669"/>
        <dbReference type="ChEBI" id="CHEBI:15377"/>
        <dbReference type="ChEBI" id="CHEBI:15378"/>
        <dbReference type="ChEBI" id="CHEBI:37565"/>
        <dbReference type="ChEBI" id="CHEBI:43474"/>
        <dbReference type="ChEBI" id="CHEBI:58189"/>
    </reaction>
</comment>
<dbReference type="InterPro" id="IPR014023">
    <property type="entry name" value="Mononeg_RNA_pol_cat"/>
</dbReference>
<dbReference type="GeneID" id="30745404"/>
<evidence type="ECO:0000256" key="2">
    <source>
        <dbReference type="ARBA" id="ARBA00012494"/>
    </source>
</evidence>
<dbReference type="GO" id="GO:0003968">
    <property type="term" value="F:RNA-directed RNA polymerase activity"/>
    <property type="evidence" value="ECO:0007669"/>
    <property type="project" value="UniProtKB-KW"/>
</dbReference>
<dbReference type="InterPro" id="IPR026890">
    <property type="entry name" value="Mononeg_mRNAcap"/>
</dbReference>
<evidence type="ECO:0000256" key="9">
    <source>
        <dbReference type="ARBA" id="ARBA00022741"/>
    </source>
</evidence>
<evidence type="ECO:0000256" key="4">
    <source>
        <dbReference type="ARBA" id="ARBA00022484"/>
    </source>
</evidence>
<comment type="catalytic activity">
    <reaction evidence="15">
        <text>a 5'-end triphospho-adenylyl-adenylyl-cytidylyl-adenosine in mRNA + GDP + H(+) = a 5'-end (5'-triphosphoguanosine)-adenylyl-adenylyl-cytidylyl-adenosine in mRNA + diphosphate</text>
        <dbReference type="Rhea" id="RHEA:65436"/>
        <dbReference type="Rhea" id="RHEA-COMP:16797"/>
        <dbReference type="Rhea" id="RHEA-COMP:16799"/>
        <dbReference type="ChEBI" id="CHEBI:15378"/>
        <dbReference type="ChEBI" id="CHEBI:33019"/>
        <dbReference type="ChEBI" id="CHEBI:58189"/>
        <dbReference type="ChEBI" id="CHEBI:156484"/>
        <dbReference type="ChEBI" id="CHEBI:156503"/>
        <dbReference type="EC" id="2.7.7.88"/>
    </reaction>
</comment>
<evidence type="ECO:0000256" key="13">
    <source>
        <dbReference type="ARBA" id="ARBA00023042"/>
    </source>
</evidence>
<evidence type="ECO:0000256" key="17">
    <source>
        <dbReference type="ARBA" id="ARBA00030285"/>
    </source>
</evidence>
<evidence type="ECO:0000256" key="3">
    <source>
        <dbReference type="ARBA" id="ARBA00018602"/>
    </source>
</evidence>
<evidence type="ECO:0000256" key="1">
    <source>
        <dbReference type="ARBA" id="ARBA00004328"/>
    </source>
</evidence>
<dbReference type="InterPro" id="IPR029063">
    <property type="entry name" value="SAM-dependent_MTases_sf"/>
</dbReference>
<keyword evidence="5" id="KW-0507">mRNA processing</keyword>
<evidence type="ECO:0000313" key="24">
    <source>
        <dbReference type="EMBL" id="APG78635.1"/>
    </source>
</evidence>
<feature type="domain" description="RdRp catalytic" evidence="23">
    <location>
        <begin position="631"/>
        <end position="794"/>
    </location>
</feature>
<dbReference type="Gene3D" id="3.40.50.150">
    <property type="entry name" value="Vaccinia Virus protein VP39"/>
    <property type="match status" value="1"/>
</dbReference>
<evidence type="ECO:0000256" key="15">
    <source>
        <dbReference type="ARBA" id="ARBA00024494"/>
    </source>
</evidence>
<evidence type="ECO:0000256" key="7">
    <source>
        <dbReference type="ARBA" id="ARBA00022691"/>
    </source>
</evidence>
<evidence type="ECO:0000256" key="22">
    <source>
        <dbReference type="ARBA" id="ARBA00048548"/>
    </source>
</evidence>
<dbReference type="GO" id="GO:0044423">
    <property type="term" value="C:virion component"/>
    <property type="evidence" value="ECO:0007669"/>
    <property type="project" value="UniProtKB-KW"/>
</dbReference>
<comment type="catalytic activity">
    <reaction evidence="21">
        <text>a 5'-end (5'-triphosphoguanosine)-adenylyl-adenylyl-cytidylyl-adenosine in mRNA + 2 S-adenosyl-L-methionine = a 5'-end (N(7)-methyl 5'-triphosphoguanosine)-(2'-O-methyladenylyl)-adenylyl-cytidylyl-adenosine in mRNA + 2 S-adenosyl-L-homocysteine + H(+)</text>
        <dbReference type="Rhea" id="RHEA:65376"/>
        <dbReference type="Rhea" id="RHEA-COMP:16797"/>
        <dbReference type="Rhea" id="RHEA-COMP:16798"/>
        <dbReference type="ChEBI" id="CHEBI:15378"/>
        <dbReference type="ChEBI" id="CHEBI:57856"/>
        <dbReference type="ChEBI" id="CHEBI:59789"/>
        <dbReference type="ChEBI" id="CHEBI:156483"/>
        <dbReference type="ChEBI" id="CHEBI:156484"/>
        <dbReference type="EC" id="2.1.1.375"/>
    </reaction>
</comment>
<evidence type="ECO:0000256" key="14">
    <source>
        <dbReference type="ARBA" id="ARBA00023268"/>
    </source>
</evidence>
<keyword evidence="14" id="KW-0511">Multifunctional enzyme</keyword>
<keyword evidence="8" id="KW-0548">Nucleotidyltransferase</keyword>
<dbReference type="EC" id="2.7.7.48" evidence="2"/>
<evidence type="ECO:0000256" key="16">
    <source>
        <dbReference type="ARBA" id="ARBA00024499"/>
    </source>
</evidence>
<dbReference type="Pfam" id="PF00946">
    <property type="entry name" value="Mononeg_RNA_pol"/>
    <property type="match status" value="1"/>
</dbReference>
<keyword evidence="7" id="KW-0949">S-adenosyl-L-methionine</keyword>
<evidence type="ECO:0000259" key="23">
    <source>
        <dbReference type="PROSITE" id="PS50526"/>
    </source>
</evidence>
<dbReference type="KEGG" id="vg:30745404"/>
<keyword evidence="6" id="KW-0808">Transferase</keyword>
<dbReference type="Pfam" id="PF14318">
    <property type="entry name" value="Mononeg_mRNAcap"/>
    <property type="match status" value="1"/>
</dbReference>
<evidence type="ECO:0000256" key="8">
    <source>
        <dbReference type="ARBA" id="ARBA00022695"/>
    </source>
</evidence>
<proteinExistence type="predicted"/>
<evidence type="ECO:0000256" key="20">
    <source>
        <dbReference type="ARBA" id="ARBA00047332"/>
    </source>
</evidence>
<evidence type="ECO:0000256" key="18">
    <source>
        <dbReference type="ARBA" id="ARBA00030436"/>
    </source>
</evidence>
<evidence type="ECO:0000256" key="21">
    <source>
        <dbReference type="ARBA" id="ARBA00047370"/>
    </source>
</evidence>
<dbReference type="Proteomes" id="UP000203332">
    <property type="component" value="Segment"/>
</dbReference>
<evidence type="ECO:0000256" key="5">
    <source>
        <dbReference type="ARBA" id="ARBA00022664"/>
    </source>
</evidence>
<protein>
    <recommendedName>
        <fullName evidence="3">RNA-directed RNA polymerase L</fullName>
        <ecNumber evidence="2">2.7.7.48</ecNumber>
    </recommendedName>
    <alternativeName>
        <fullName evidence="17">Large structural protein</fullName>
    </alternativeName>
    <alternativeName>
        <fullName evidence="19">Replicase</fullName>
    </alternativeName>
    <alternativeName>
        <fullName evidence="18">Transcriptase</fullName>
    </alternativeName>
</protein>